<dbReference type="PANTHER" id="PTHR43215">
    <property type="entry name" value="RADIAL SPOKE HEAD 1 HOMOLOG"/>
    <property type="match status" value="1"/>
</dbReference>
<name>A0A1L3MME5_9BACI</name>
<reference evidence="3 4" key="1">
    <citation type="journal article" date="2016" name="Sci. Rep.">
        <title>Complete genome sequence and transcriptomic analysis of a novel marine strain Bacillus weihaiensis reveals the mechanism of brown algae degradation.</title>
        <authorList>
            <person name="Zhu Y."/>
            <person name="Chen P."/>
            <person name="Bao Y."/>
            <person name="Men Y."/>
            <person name="Zeng Y."/>
            <person name="Yang J."/>
            <person name="Sun J."/>
            <person name="Sun Y."/>
        </authorList>
    </citation>
    <scope>NUCLEOTIDE SEQUENCE [LARGE SCALE GENOMIC DNA]</scope>
    <source>
        <strain evidence="3 4">Alg07</strain>
    </source>
</reference>
<dbReference type="Pfam" id="PF02493">
    <property type="entry name" value="MORN"/>
    <property type="match status" value="4"/>
</dbReference>
<dbReference type="PANTHER" id="PTHR43215:SF14">
    <property type="entry name" value="RADIAL SPOKE HEAD 1 HOMOLOG"/>
    <property type="match status" value="1"/>
</dbReference>
<dbReference type="Proteomes" id="UP000181936">
    <property type="component" value="Chromosome"/>
</dbReference>
<sequence length="167" mass="18263">MFSTEYETKRVSSRSLSTSKSQKRFKVMELFVFVGVILLVSFLVYKGVTGRIGNEAVLKNSSVSSVVEPNILASEKQATLMLADGSSYTGDVVKGVPHGKGKMKWADGTTYVGDFIDGKMTGTGTYQWKTGQRYTGQVVDGKPHGEGTLYREDGSTYSGQWINGEMM</sequence>
<gene>
    <name evidence="3" type="ORF">A9C19_01480</name>
</gene>
<evidence type="ECO:0000313" key="4">
    <source>
        <dbReference type="Proteomes" id="UP000181936"/>
    </source>
</evidence>
<dbReference type="STRING" id="1547283.A9C19_01480"/>
<feature type="transmembrane region" description="Helical" evidence="2">
    <location>
        <begin position="27"/>
        <end position="45"/>
    </location>
</feature>
<evidence type="ECO:0000256" key="2">
    <source>
        <dbReference type="SAM" id="Phobius"/>
    </source>
</evidence>
<dbReference type="EMBL" id="CP016020">
    <property type="protein sequence ID" value="APH03528.1"/>
    <property type="molecule type" value="Genomic_DNA"/>
</dbReference>
<keyword evidence="2" id="KW-1133">Transmembrane helix</keyword>
<dbReference type="SUPFAM" id="SSF82185">
    <property type="entry name" value="Histone H3 K4-specific methyltransferase SET7/9 N-terminal domain"/>
    <property type="match status" value="1"/>
</dbReference>
<organism evidence="3 4">
    <name type="scientific">Bacillus weihaiensis</name>
    <dbReference type="NCBI Taxonomy" id="1547283"/>
    <lineage>
        <taxon>Bacteria</taxon>
        <taxon>Bacillati</taxon>
        <taxon>Bacillota</taxon>
        <taxon>Bacilli</taxon>
        <taxon>Bacillales</taxon>
        <taxon>Bacillaceae</taxon>
        <taxon>Bacillus</taxon>
    </lineage>
</organism>
<protein>
    <recommendedName>
        <fullName evidence="5">MORN repeat protein</fullName>
    </recommendedName>
</protein>
<accession>A0A1L3MME5</accession>
<keyword evidence="4" id="KW-1185">Reference proteome</keyword>
<evidence type="ECO:0000256" key="1">
    <source>
        <dbReference type="ARBA" id="ARBA00022737"/>
    </source>
</evidence>
<dbReference type="GO" id="GO:0005829">
    <property type="term" value="C:cytosol"/>
    <property type="evidence" value="ECO:0007669"/>
    <property type="project" value="TreeGrafter"/>
</dbReference>
<keyword evidence="2" id="KW-0472">Membrane</keyword>
<dbReference type="InterPro" id="IPR003409">
    <property type="entry name" value="MORN"/>
</dbReference>
<dbReference type="KEGG" id="bwh:A9C19_01480"/>
<dbReference type="Gene3D" id="2.20.110.10">
    <property type="entry name" value="Histone H3 K4-specific methyltransferase SET7/9 N-terminal domain"/>
    <property type="match status" value="2"/>
</dbReference>
<keyword evidence="1" id="KW-0677">Repeat</keyword>
<dbReference type="SMART" id="SM00698">
    <property type="entry name" value="MORN"/>
    <property type="match status" value="3"/>
</dbReference>
<evidence type="ECO:0008006" key="5">
    <source>
        <dbReference type="Google" id="ProtNLM"/>
    </source>
</evidence>
<keyword evidence="2" id="KW-0812">Transmembrane</keyword>
<proteinExistence type="predicted"/>
<dbReference type="AlphaFoldDB" id="A0A1L3MME5"/>
<evidence type="ECO:0000313" key="3">
    <source>
        <dbReference type="EMBL" id="APH03528.1"/>
    </source>
</evidence>